<dbReference type="Pfam" id="PF01926">
    <property type="entry name" value="MMR_HSR1"/>
    <property type="match status" value="1"/>
</dbReference>
<dbReference type="Pfam" id="PF10396">
    <property type="entry name" value="TrmE_N"/>
    <property type="match status" value="1"/>
</dbReference>
<dbReference type="Gene3D" id="1.20.120.430">
    <property type="entry name" value="tRNA modification GTPase MnmE domain 2"/>
    <property type="match status" value="1"/>
</dbReference>
<comment type="function">
    <text evidence="9">Exhibits a very high intrinsic GTPase hydrolysis rate. Involved in the addition of a carboxymethylaminomethyl (cmnm) group at the wobble position (U34) of certain tRNAs, forming tRNA-cmnm(5)s(2)U34.</text>
</comment>
<keyword evidence="9" id="KW-0963">Cytoplasm</keyword>
<keyword evidence="3 9" id="KW-0479">Metal-binding</keyword>
<evidence type="ECO:0000256" key="2">
    <source>
        <dbReference type="ARBA" id="ARBA00022694"/>
    </source>
</evidence>
<comment type="caution">
    <text evidence="9">Lacks conserved residue(s) required for the propagation of feature annotation.</text>
</comment>
<evidence type="ECO:0000256" key="3">
    <source>
        <dbReference type="ARBA" id="ARBA00022723"/>
    </source>
</evidence>
<dbReference type="CDD" id="cd14858">
    <property type="entry name" value="TrmE_N"/>
    <property type="match status" value="1"/>
</dbReference>
<dbReference type="HOGENOM" id="CLU_019624_4_1_9"/>
<dbReference type="InterPro" id="IPR006073">
    <property type="entry name" value="GTP-bd"/>
</dbReference>
<dbReference type="NCBIfam" id="TIGR00450">
    <property type="entry name" value="mnmE_trmE_thdF"/>
    <property type="match status" value="1"/>
</dbReference>
<feature type="binding site" evidence="9">
    <location>
        <position position="234"/>
    </location>
    <ligand>
        <name>K(+)</name>
        <dbReference type="ChEBI" id="CHEBI:29103"/>
    </ligand>
</feature>
<evidence type="ECO:0000313" key="13">
    <source>
        <dbReference type="Proteomes" id="UP000003195"/>
    </source>
</evidence>
<dbReference type="NCBIfam" id="TIGR00231">
    <property type="entry name" value="small_GTP"/>
    <property type="match status" value="1"/>
</dbReference>
<keyword evidence="4 9" id="KW-0547">Nucleotide-binding</keyword>
<sequence>MIYDLSHTIAAIATATGESGVGIIRISGTEAYNIGEKIFRSKGKTRFKDFKDRTIHFGTIVDEKGREIDEALVLIMKRPHSYTAEDVLEIQCHGGRQSVSGILKLVLRSGARLARAGEFTQRAFMNGRIDLVQAEAVMDVIQAKSSKGLSTALSQLEGRLSGIVAAMRTELTDFITRLEVTVDYPEEDLEDIVVHDLEKTMRCMMERMEQMLKDSSKGRIIRDGMTVAIAGAPNAGKSSLLNYLLAEDRAIVTDIPGTTRDALEEWVSIQGIPFRLVDTAGIRETTDTVEAIGVTKARNYIETADTVLILKDRTQPFSDEDKALINSVPDGKGAIVLTKSDLKPLLECKDLEVYGLPVFSLSSKTGDGISLLEEYLVSRSGESGAGENEVLLSNMRHIELMRQSLNALKRAEETMYAGMPTDLILVDLREAWELLGAVTGETVQDDMVGEIFSRFCLGK</sequence>
<dbReference type="PANTHER" id="PTHR42714:SF2">
    <property type="entry name" value="TRNA MODIFICATION GTPASE GTPBP3, MITOCHONDRIAL"/>
    <property type="match status" value="1"/>
</dbReference>
<dbReference type="eggNOG" id="COG0486">
    <property type="taxonomic scope" value="Bacteria"/>
</dbReference>
<feature type="binding site" evidence="9">
    <location>
        <position position="459"/>
    </location>
    <ligand>
        <name>(6S)-5-formyl-5,6,7,8-tetrahydrofolate</name>
        <dbReference type="ChEBI" id="CHEBI:57457"/>
    </ligand>
</feature>
<evidence type="ECO:0000256" key="7">
    <source>
        <dbReference type="ARBA" id="ARBA00022958"/>
    </source>
</evidence>
<dbReference type="NCBIfam" id="NF003661">
    <property type="entry name" value="PRK05291.1-3"/>
    <property type="match status" value="1"/>
</dbReference>
<protein>
    <recommendedName>
        <fullName evidence="9">tRNA modification GTPase MnmE</fullName>
        <ecNumber evidence="9">3.6.-.-</ecNumber>
    </recommendedName>
</protein>
<dbReference type="InterPro" id="IPR031168">
    <property type="entry name" value="G_TrmE"/>
</dbReference>
<keyword evidence="13" id="KW-1185">Reference proteome</keyword>
<evidence type="ECO:0000256" key="6">
    <source>
        <dbReference type="ARBA" id="ARBA00022842"/>
    </source>
</evidence>
<proteinExistence type="inferred from homology"/>
<dbReference type="InterPro" id="IPR025867">
    <property type="entry name" value="MnmE_helical"/>
</dbReference>
<dbReference type="InterPro" id="IPR005225">
    <property type="entry name" value="Small_GTP-bd"/>
</dbReference>
<dbReference type="PANTHER" id="PTHR42714">
    <property type="entry name" value="TRNA MODIFICATION GTPASE GTPBP3"/>
    <property type="match status" value="1"/>
</dbReference>
<comment type="caution">
    <text evidence="12">The sequence shown here is derived from an EMBL/GenBank/DDBJ whole genome shotgun (WGS) entry which is preliminary data.</text>
</comment>
<dbReference type="EMBL" id="AECS01000003">
    <property type="protein sequence ID" value="EFQ05031.1"/>
    <property type="molecule type" value="Genomic_DNA"/>
</dbReference>
<dbReference type="InterPro" id="IPR027368">
    <property type="entry name" value="MnmE_dom2"/>
</dbReference>
<feature type="binding site" evidence="9">
    <location>
        <begin position="234"/>
        <end position="239"/>
    </location>
    <ligand>
        <name>GTP</name>
        <dbReference type="ChEBI" id="CHEBI:37565"/>
    </ligand>
</feature>
<evidence type="ECO:0000256" key="10">
    <source>
        <dbReference type="RuleBase" id="RU003313"/>
    </source>
</evidence>
<feature type="domain" description="TrmE-type G" evidence="11">
    <location>
        <begin position="224"/>
        <end position="381"/>
    </location>
</feature>
<dbReference type="AlphaFoldDB" id="E2Z9K5"/>
<comment type="cofactor">
    <cofactor evidence="9">
        <name>K(+)</name>
        <dbReference type="ChEBI" id="CHEBI:29103"/>
    </cofactor>
    <text evidence="9">Binds 1 potassium ion per subunit.</text>
</comment>
<comment type="subunit">
    <text evidence="9">Homodimer. Heterotetramer of two MnmE and two MnmG subunits.</text>
</comment>
<feature type="binding site" evidence="9">
    <location>
        <position position="128"/>
    </location>
    <ligand>
        <name>(6S)-5-formyl-5,6,7,8-tetrahydrofolate</name>
        <dbReference type="ChEBI" id="CHEBI:57457"/>
    </ligand>
</feature>
<feature type="binding site" evidence="9">
    <location>
        <position position="259"/>
    </location>
    <ligand>
        <name>Mg(2+)</name>
        <dbReference type="ChEBI" id="CHEBI:18420"/>
    </ligand>
</feature>
<evidence type="ECO:0000256" key="1">
    <source>
        <dbReference type="ARBA" id="ARBA00011043"/>
    </source>
</evidence>
<dbReference type="GO" id="GO:0002098">
    <property type="term" value="P:tRNA wobble uridine modification"/>
    <property type="evidence" value="ECO:0007669"/>
    <property type="project" value="TreeGrafter"/>
</dbReference>
<feature type="binding site" evidence="9">
    <location>
        <position position="89"/>
    </location>
    <ligand>
        <name>(6S)-5-formyl-5,6,7,8-tetrahydrofolate</name>
        <dbReference type="ChEBI" id="CHEBI:57457"/>
    </ligand>
</feature>
<feature type="binding site" evidence="9">
    <location>
        <begin position="253"/>
        <end position="259"/>
    </location>
    <ligand>
        <name>GTP</name>
        <dbReference type="ChEBI" id="CHEBI:37565"/>
    </ligand>
</feature>
<dbReference type="HAMAP" id="MF_00379">
    <property type="entry name" value="GTPase_MnmE"/>
    <property type="match status" value="1"/>
</dbReference>
<dbReference type="EC" id="3.6.-.-" evidence="9"/>
<gene>
    <name evidence="9" type="primary">mnmE</name>
    <name evidence="9 12" type="synonym">trmE</name>
    <name evidence="12" type="ORF">HMPREF9429_00109</name>
</gene>
<dbReference type="GO" id="GO:0046872">
    <property type="term" value="F:metal ion binding"/>
    <property type="evidence" value="ECO:0007669"/>
    <property type="project" value="UniProtKB-KW"/>
</dbReference>
<evidence type="ECO:0000256" key="5">
    <source>
        <dbReference type="ARBA" id="ARBA00022801"/>
    </source>
</evidence>
<keyword evidence="7 9" id="KW-0630">Potassium</keyword>
<dbReference type="Proteomes" id="UP000003195">
    <property type="component" value="Unassembled WGS sequence"/>
</dbReference>
<evidence type="ECO:0000256" key="4">
    <source>
        <dbReference type="ARBA" id="ARBA00022741"/>
    </source>
</evidence>
<evidence type="ECO:0000313" key="12">
    <source>
        <dbReference type="EMBL" id="EFQ05031.1"/>
    </source>
</evidence>
<dbReference type="GO" id="GO:0005525">
    <property type="term" value="F:GTP binding"/>
    <property type="evidence" value="ECO:0007669"/>
    <property type="project" value="UniProtKB-UniRule"/>
</dbReference>
<feature type="binding site" evidence="9">
    <location>
        <position position="258"/>
    </location>
    <ligand>
        <name>K(+)</name>
        <dbReference type="ChEBI" id="CHEBI:29103"/>
    </ligand>
</feature>
<organism evidence="12 13">
    <name type="scientific">Megasphaera micronuciformis F0359</name>
    <dbReference type="NCBI Taxonomy" id="706434"/>
    <lineage>
        <taxon>Bacteria</taxon>
        <taxon>Bacillati</taxon>
        <taxon>Bacillota</taxon>
        <taxon>Negativicutes</taxon>
        <taxon>Veillonellales</taxon>
        <taxon>Veillonellaceae</taxon>
        <taxon>Megasphaera</taxon>
    </lineage>
</organism>
<dbReference type="SUPFAM" id="SSF52540">
    <property type="entry name" value="P-loop containing nucleoside triphosphate hydrolases"/>
    <property type="match status" value="1"/>
</dbReference>
<keyword evidence="8 9" id="KW-0342">GTP-binding</keyword>
<dbReference type="PROSITE" id="PS51709">
    <property type="entry name" value="G_TRME"/>
    <property type="match status" value="1"/>
</dbReference>
<feature type="binding site" evidence="9">
    <location>
        <position position="253"/>
    </location>
    <ligand>
        <name>K(+)</name>
        <dbReference type="ChEBI" id="CHEBI:29103"/>
    </ligand>
</feature>
<reference evidence="12 13" key="1">
    <citation type="submission" date="2010-08" db="EMBL/GenBank/DDBJ databases">
        <authorList>
            <person name="Weinstock G."/>
            <person name="Sodergren E."/>
            <person name="Clifton S."/>
            <person name="Fulton L."/>
            <person name="Fulton B."/>
            <person name="Courtney L."/>
            <person name="Fronick C."/>
            <person name="Harrison M."/>
            <person name="Strong C."/>
            <person name="Farmer C."/>
            <person name="Delahaunty K."/>
            <person name="Markovic C."/>
            <person name="Hall O."/>
            <person name="Minx P."/>
            <person name="Tomlinson C."/>
            <person name="Mitreva M."/>
            <person name="Hou S."/>
            <person name="Chen J."/>
            <person name="Wollam A."/>
            <person name="Pepin K.H."/>
            <person name="Johnson M."/>
            <person name="Bhonagiri V."/>
            <person name="Zhang X."/>
            <person name="Suruliraj S."/>
            <person name="Warren W."/>
            <person name="Chinwalla A."/>
            <person name="Mardis E.R."/>
            <person name="Wilson R.K."/>
        </authorList>
    </citation>
    <scope>NUCLEOTIDE SEQUENCE [LARGE SCALE GENOMIC DNA]</scope>
    <source>
        <strain evidence="12 13">F0359</strain>
    </source>
</reference>
<dbReference type="Pfam" id="PF12631">
    <property type="entry name" value="MnmE_helical"/>
    <property type="match status" value="1"/>
</dbReference>
<evidence type="ECO:0000256" key="9">
    <source>
        <dbReference type="HAMAP-Rule" id="MF_00379"/>
    </source>
</evidence>
<dbReference type="FunFam" id="3.30.1360.120:FF:000003">
    <property type="entry name" value="tRNA modification GTPase MnmE"/>
    <property type="match status" value="1"/>
</dbReference>
<keyword evidence="2 9" id="KW-0819">tRNA processing</keyword>
<dbReference type="CDD" id="cd04164">
    <property type="entry name" value="trmE"/>
    <property type="match status" value="1"/>
</dbReference>
<dbReference type="RefSeq" id="WP_006940819.1">
    <property type="nucleotide sequence ID" value="NZ_GL538177.1"/>
</dbReference>
<dbReference type="Gene3D" id="3.40.50.300">
    <property type="entry name" value="P-loop containing nucleotide triphosphate hydrolases"/>
    <property type="match status" value="1"/>
</dbReference>
<dbReference type="SUPFAM" id="SSF116878">
    <property type="entry name" value="TrmE connector domain"/>
    <property type="match status" value="1"/>
</dbReference>
<feature type="binding site" evidence="9">
    <location>
        <position position="255"/>
    </location>
    <ligand>
        <name>K(+)</name>
        <dbReference type="ChEBI" id="CHEBI:29103"/>
    </ligand>
</feature>
<comment type="similarity">
    <text evidence="1 9 10">Belongs to the TRAFAC class TrmE-Era-EngA-EngB-Septin-like GTPase superfamily. TrmE GTPase family.</text>
</comment>
<feature type="binding site" evidence="9">
    <location>
        <position position="238"/>
    </location>
    <ligand>
        <name>Mg(2+)</name>
        <dbReference type="ChEBI" id="CHEBI:18420"/>
    </ligand>
</feature>
<keyword evidence="5 9" id="KW-0378">Hydrolase</keyword>
<dbReference type="GO" id="GO:0005829">
    <property type="term" value="C:cytosol"/>
    <property type="evidence" value="ECO:0007669"/>
    <property type="project" value="TreeGrafter"/>
</dbReference>
<dbReference type="InterPro" id="IPR027266">
    <property type="entry name" value="TrmE/GcvT-like"/>
</dbReference>
<accession>E2Z9K5</accession>
<keyword evidence="6 9" id="KW-0460">Magnesium</keyword>
<feature type="binding site" evidence="9">
    <location>
        <begin position="278"/>
        <end position="281"/>
    </location>
    <ligand>
        <name>GTP</name>
        <dbReference type="ChEBI" id="CHEBI:37565"/>
    </ligand>
</feature>
<dbReference type="InterPro" id="IPR027417">
    <property type="entry name" value="P-loop_NTPase"/>
</dbReference>
<dbReference type="GO" id="GO:0030488">
    <property type="term" value="P:tRNA methylation"/>
    <property type="evidence" value="ECO:0007669"/>
    <property type="project" value="TreeGrafter"/>
</dbReference>
<dbReference type="STRING" id="706434.HMPREF9429_00109"/>
<dbReference type="GO" id="GO:0042802">
    <property type="term" value="F:identical protein binding"/>
    <property type="evidence" value="ECO:0007669"/>
    <property type="project" value="UniProtKB-ARBA"/>
</dbReference>
<feature type="binding site" evidence="9">
    <location>
        <position position="25"/>
    </location>
    <ligand>
        <name>(6S)-5-formyl-5,6,7,8-tetrahydrofolate</name>
        <dbReference type="ChEBI" id="CHEBI:57457"/>
    </ligand>
</feature>
<dbReference type="InterPro" id="IPR004520">
    <property type="entry name" value="GTPase_MnmE"/>
</dbReference>
<name>E2Z9K5_9FIRM</name>
<comment type="subcellular location">
    <subcellularLocation>
        <location evidence="9">Cytoplasm</location>
    </subcellularLocation>
</comment>
<evidence type="ECO:0000256" key="8">
    <source>
        <dbReference type="ARBA" id="ARBA00023134"/>
    </source>
</evidence>
<dbReference type="GO" id="GO:0003924">
    <property type="term" value="F:GTPase activity"/>
    <property type="evidence" value="ECO:0007669"/>
    <property type="project" value="UniProtKB-UniRule"/>
</dbReference>
<evidence type="ECO:0000259" key="11">
    <source>
        <dbReference type="PROSITE" id="PS51709"/>
    </source>
</evidence>
<dbReference type="InterPro" id="IPR018948">
    <property type="entry name" value="GTP-bd_TrmE_N"/>
</dbReference>
<dbReference type="Gene3D" id="3.30.1360.120">
    <property type="entry name" value="Probable tRNA modification gtpase trme, domain 1"/>
    <property type="match status" value="1"/>
</dbReference>